<evidence type="ECO:0000259" key="1">
    <source>
        <dbReference type="Pfam" id="PF13976"/>
    </source>
</evidence>
<reference evidence="2 3" key="1">
    <citation type="journal article" date="2017" name="Nat. Commun.">
        <title>Genome assembly with in vitro proximity ligation data and whole-genome triplication in lettuce.</title>
        <authorList>
            <person name="Reyes-Chin-Wo S."/>
            <person name="Wang Z."/>
            <person name="Yang X."/>
            <person name="Kozik A."/>
            <person name="Arikit S."/>
            <person name="Song C."/>
            <person name="Xia L."/>
            <person name="Froenicke L."/>
            <person name="Lavelle D.O."/>
            <person name="Truco M.J."/>
            <person name="Xia R."/>
            <person name="Zhu S."/>
            <person name="Xu C."/>
            <person name="Xu H."/>
            <person name="Xu X."/>
            <person name="Cox K."/>
            <person name="Korf I."/>
            <person name="Meyers B.C."/>
            <person name="Michelmore R.W."/>
        </authorList>
    </citation>
    <scope>NUCLEOTIDE SEQUENCE [LARGE SCALE GENOMIC DNA]</scope>
    <source>
        <strain evidence="3">cv. Salinas</strain>
        <tissue evidence="2">Seedlings</tissue>
    </source>
</reference>
<organism evidence="2 3">
    <name type="scientific">Lactuca sativa</name>
    <name type="common">Garden lettuce</name>
    <dbReference type="NCBI Taxonomy" id="4236"/>
    <lineage>
        <taxon>Eukaryota</taxon>
        <taxon>Viridiplantae</taxon>
        <taxon>Streptophyta</taxon>
        <taxon>Embryophyta</taxon>
        <taxon>Tracheophyta</taxon>
        <taxon>Spermatophyta</taxon>
        <taxon>Magnoliopsida</taxon>
        <taxon>eudicotyledons</taxon>
        <taxon>Gunneridae</taxon>
        <taxon>Pentapetalae</taxon>
        <taxon>asterids</taxon>
        <taxon>campanulids</taxon>
        <taxon>Asterales</taxon>
        <taxon>Asteraceae</taxon>
        <taxon>Cichorioideae</taxon>
        <taxon>Cichorieae</taxon>
        <taxon>Lactucinae</taxon>
        <taxon>Lactuca</taxon>
    </lineage>
</organism>
<evidence type="ECO:0000313" key="2">
    <source>
        <dbReference type="EMBL" id="KAJ0219462.1"/>
    </source>
</evidence>
<sequence length="278" mass="31956">MLATMIPNLQRDPKLFTTFDMIEHLKQMFGQQARTERWDKSISELHWMLKTTEKNILRKPTEVLMIREGQVKMKNQGKNSKGKTQKRKCRKYLVELKNKKVGEGPLGISIFMIEMGLYNFLSNTWVLDIGCGTRICNSLQGFRRSKELKTYEMVFHVGDGARVAVQVIGHLHLCLPYDDTSNDNSLYHINIKRIKQGLNQAYLWHRRLGHINKKCISQLQRSGLLGANDTESFEIRESCLCGKMRKASFSGISERESVESVLLGIIHTDVCGLFKTMS</sequence>
<comment type="caution">
    <text evidence="2">The sequence shown here is derived from an EMBL/GenBank/DDBJ whole genome shotgun (WGS) entry which is preliminary data.</text>
</comment>
<dbReference type="Pfam" id="PF13976">
    <property type="entry name" value="gag_pre-integrs"/>
    <property type="match status" value="1"/>
</dbReference>
<gene>
    <name evidence="2" type="ORF">LSAT_V11C300122340</name>
</gene>
<keyword evidence="3" id="KW-1185">Reference proteome</keyword>
<name>A0A9R1WAQ5_LACSA</name>
<dbReference type="AlphaFoldDB" id="A0A9R1WAQ5"/>
<evidence type="ECO:0000313" key="3">
    <source>
        <dbReference type="Proteomes" id="UP000235145"/>
    </source>
</evidence>
<accession>A0A9R1WAQ5</accession>
<dbReference type="InterPro" id="IPR025724">
    <property type="entry name" value="GAG-pre-integrase_dom"/>
</dbReference>
<dbReference type="EMBL" id="NBSK02000003">
    <property type="protein sequence ID" value="KAJ0219462.1"/>
    <property type="molecule type" value="Genomic_DNA"/>
</dbReference>
<proteinExistence type="predicted"/>
<dbReference type="Proteomes" id="UP000235145">
    <property type="component" value="Unassembled WGS sequence"/>
</dbReference>
<feature type="domain" description="GAG-pre-integrase" evidence="1">
    <location>
        <begin position="198"/>
        <end position="244"/>
    </location>
</feature>
<protein>
    <recommendedName>
        <fullName evidence="1">GAG-pre-integrase domain-containing protein</fullName>
    </recommendedName>
</protein>